<evidence type="ECO:0000256" key="1">
    <source>
        <dbReference type="ARBA" id="ARBA00004123"/>
    </source>
</evidence>
<evidence type="ECO:0000256" key="11">
    <source>
        <dbReference type="ARBA" id="ARBA00023242"/>
    </source>
</evidence>
<feature type="compositionally biased region" description="Basic and acidic residues" evidence="12">
    <location>
        <begin position="244"/>
        <end position="253"/>
    </location>
</feature>
<organism evidence="13 14">
    <name type="scientific">Mytilus galloprovincialis</name>
    <name type="common">Mediterranean mussel</name>
    <dbReference type="NCBI Taxonomy" id="29158"/>
    <lineage>
        <taxon>Eukaryota</taxon>
        <taxon>Metazoa</taxon>
        <taxon>Spiralia</taxon>
        <taxon>Lophotrochozoa</taxon>
        <taxon>Mollusca</taxon>
        <taxon>Bivalvia</taxon>
        <taxon>Autobranchia</taxon>
        <taxon>Pteriomorphia</taxon>
        <taxon>Mytilida</taxon>
        <taxon>Mytiloidea</taxon>
        <taxon>Mytilidae</taxon>
        <taxon>Mytilinae</taxon>
        <taxon>Mytilus</taxon>
    </lineage>
</organism>
<dbReference type="GO" id="GO:0005524">
    <property type="term" value="F:ATP binding"/>
    <property type="evidence" value="ECO:0007669"/>
    <property type="project" value="UniProtKB-KW"/>
</dbReference>
<evidence type="ECO:0000313" key="13">
    <source>
        <dbReference type="EMBL" id="VDH90452.1"/>
    </source>
</evidence>
<evidence type="ECO:0000313" key="14">
    <source>
        <dbReference type="Proteomes" id="UP000596742"/>
    </source>
</evidence>
<dbReference type="EMBL" id="UYJE01000136">
    <property type="protein sequence ID" value="VDH90452.1"/>
    <property type="molecule type" value="Genomic_DNA"/>
</dbReference>
<dbReference type="GO" id="GO:0000724">
    <property type="term" value="P:double-strand break repair via homologous recombination"/>
    <property type="evidence" value="ECO:0007669"/>
    <property type="project" value="TreeGrafter"/>
</dbReference>
<evidence type="ECO:0000256" key="8">
    <source>
        <dbReference type="ARBA" id="ARBA00023054"/>
    </source>
</evidence>
<dbReference type="Gene3D" id="3.40.50.300">
    <property type="entry name" value="P-loop containing nucleotide triphosphate hydrolases"/>
    <property type="match status" value="1"/>
</dbReference>
<keyword evidence="14" id="KW-1185">Reference proteome</keyword>
<keyword evidence="7" id="KW-0067">ATP-binding</keyword>
<feature type="compositionally biased region" description="Basic and acidic residues" evidence="12">
    <location>
        <begin position="295"/>
        <end position="315"/>
    </location>
</feature>
<name>A0A8B6BGL3_MYTGA</name>
<dbReference type="Proteomes" id="UP000596742">
    <property type="component" value="Unassembled WGS sequence"/>
</dbReference>
<dbReference type="GO" id="GO:0003684">
    <property type="term" value="F:damaged DNA binding"/>
    <property type="evidence" value="ECO:0007669"/>
    <property type="project" value="TreeGrafter"/>
</dbReference>
<feature type="region of interest" description="Disordered" evidence="12">
    <location>
        <begin position="295"/>
        <end position="320"/>
    </location>
</feature>
<keyword evidence="4" id="KW-0158">Chromosome</keyword>
<protein>
    <submittedName>
        <fullName evidence="13">Uncharacterized protein</fullName>
    </submittedName>
</protein>
<dbReference type="SUPFAM" id="SSF57997">
    <property type="entry name" value="Tropomyosin"/>
    <property type="match status" value="1"/>
</dbReference>
<comment type="subcellular location">
    <subcellularLocation>
        <location evidence="2">Chromosome</location>
    </subcellularLocation>
    <subcellularLocation>
        <location evidence="1">Nucleus</location>
    </subcellularLocation>
</comment>
<keyword evidence="6" id="KW-0227">DNA damage</keyword>
<evidence type="ECO:0000256" key="5">
    <source>
        <dbReference type="ARBA" id="ARBA00022741"/>
    </source>
</evidence>
<feature type="region of interest" description="Disordered" evidence="12">
    <location>
        <begin position="621"/>
        <end position="640"/>
    </location>
</feature>
<reference evidence="13" key="1">
    <citation type="submission" date="2018-11" db="EMBL/GenBank/DDBJ databases">
        <authorList>
            <person name="Alioto T."/>
            <person name="Alioto T."/>
        </authorList>
    </citation>
    <scope>NUCLEOTIDE SEQUENCE</scope>
</reference>
<dbReference type="InterPro" id="IPR027417">
    <property type="entry name" value="P-loop_NTPase"/>
</dbReference>
<evidence type="ECO:0000256" key="7">
    <source>
        <dbReference type="ARBA" id="ARBA00022840"/>
    </source>
</evidence>
<evidence type="ECO:0000256" key="10">
    <source>
        <dbReference type="ARBA" id="ARBA00023204"/>
    </source>
</evidence>
<dbReference type="OrthoDB" id="10072614at2759"/>
<evidence type="ECO:0000256" key="4">
    <source>
        <dbReference type="ARBA" id="ARBA00022454"/>
    </source>
</evidence>
<keyword evidence="8" id="KW-0175">Coiled coil</keyword>
<keyword evidence="11" id="KW-0539">Nucleus</keyword>
<evidence type="ECO:0000256" key="6">
    <source>
        <dbReference type="ARBA" id="ARBA00022763"/>
    </source>
</evidence>
<dbReference type="SUPFAM" id="SSF52540">
    <property type="entry name" value="P-loop containing nucleoside triphosphate hydrolases"/>
    <property type="match status" value="1"/>
</dbReference>
<dbReference type="AlphaFoldDB" id="A0A8B6BGL3"/>
<comment type="similarity">
    <text evidence="3">Belongs to the SMC family. SMC6 subfamily.</text>
</comment>
<dbReference type="GO" id="GO:0030915">
    <property type="term" value="C:Smc5-Smc6 complex"/>
    <property type="evidence" value="ECO:0007669"/>
    <property type="project" value="TreeGrafter"/>
</dbReference>
<sequence length="640" mass="75346">MSHNNSIREIAWRQHTAGRPNSFFKRINDILDMYQLPSFNEIMNQHYNKLDWKNIVRTAISSHWTVKLKADCEEKSTLNLLSKRNLNIGQTHNVWDTISSSVKDVRKAATKVRMLTGTYMLQTLKAKFNQAEIDPTCPICNIEAEDLHHLLTSCPAYRHIRKSHFQQIKNIFVSKIESSAFTLSGDQLYCFPSLRHYSCNYDRAKFLTANVEEDIQKMEEELHGIRSDLEKNRQKQKNLNTEISRNENEGKKTDTQLMKIHQKIRKFNTDVEDLKSIEDPAPVDVTTLEEEVENLKESIQAHEDQKSEKQGRYEDAQIEVDEADSNFKVIEKEMRSKAEGGEPLRDDLGKVQAEIEQAKSHKKHYEMKFKEQEKKIADLKKKIDTYKAEIQTDIDKAFIVCPERRNTRRSVTNLESEINQINKRIKTEEKSRGNPEEITRRYNETKESYQKIRREVRQCRTFIERLEKVMIQRQQQYYEFRRFIAMRAKYFFIVLLSNRQYTGKMMFSHPKETLEMSVQPPTAEGEINRDMRSLSGGERSFATVCFILALWDAMESPFRCLDEFDVFMDMINRRISMDMMMHVAQSQKHKQFIFLTPQNMSQLGIAIADLHIFQMPDPDRGQGTLPFENVNRQQEDEDED</sequence>
<dbReference type="Gene3D" id="1.10.287.1490">
    <property type="match status" value="1"/>
</dbReference>
<dbReference type="GO" id="GO:0035861">
    <property type="term" value="C:site of double-strand break"/>
    <property type="evidence" value="ECO:0007669"/>
    <property type="project" value="TreeGrafter"/>
</dbReference>
<evidence type="ECO:0000256" key="9">
    <source>
        <dbReference type="ARBA" id="ARBA00023172"/>
    </source>
</evidence>
<dbReference type="GO" id="GO:0005634">
    <property type="term" value="C:nucleus"/>
    <property type="evidence" value="ECO:0007669"/>
    <property type="project" value="UniProtKB-SubCell"/>
</dbReference>
<dbReference type="GO" id="GO:0003697">
    <property type="term" value="F:single-stranded DNA binding"/>
    <property type="evidence" value="ECO:0007669"/>
    <property type="project" value="TreeGrafter"/>
</dbReference>
<accession>A0A8B6BGL3</accession>
<dbReference type="PANTHER" id="PTHR19306:SF6">
    <property type="entry name" value="STRUCTURAL MAINTENANCE OF CHROMOSOMES PROTEIN 6"/>
    <property type="match status" value="1"/>
</dbReference>
<gene>
    <name evidence="13" type="ORF">MGAL_10B033106</name>
</gene>
<keyword evidence="9" id="KW-0233">DNA recombination</keyword>
<dbReference type="PANTHER" id="PTHR19306">
    <property type="entry name" value="STRUCTURAL MAINTENANCE OF CHROMOSOMES 5,6 SMC5, SMC6"/>
    <property type="match status" value="1"/>
</dbReference>
<proteinExistence type="inferred from homology"/>
<keyword evidence="10" id="KW-0234">DNA repair</keyword>
<evidence type="ECO:0000256" key="3">
    <source>
        <dbReference type="ARBA" id="ARBA00006793"/>
    </source>
</evidence>
<evidence type="ECO:0000256" key="2">
    <source>
        <dbReference type="ARBA" id="ARBA00004286"/>
    </source>
</evidence>
<feature type="region of interest" description="Disordered" evidence="12">
    <location>
        <begin position="226"/>
        <end position="253"/>
    </location>
</feature>
<keyword evidence="5" id="KW-0547">Nucleotide-binding</keyword>
<evidence type="ECO:0000256" key="12">
    <source>
        <dbReference type="SAM" id="MobiDB-lite"/>
    </source>
</evidence>
<comment type="caution">
    <text evidence="13">The sequence shown here is derived from an EMBL/GenBank/DDBJ whole genome shotgun (WGS) entry which is preliminary data.</text>
</comment>